<dbReference type="PROSITE" id="PS50994">
    <property type="entry name" value="INTEGRASE"/>
    <property type="match status" value="1"/>
</dbReference>
<dbReference type="GO" id="GO:0015074">
    <property type="term" value="P:DNA integration"/>
    <property type="evidence" value="ECO:0007669"/>
    <property type="project" value="InterPro"/>
</dbReference>
<dbReference type="Proteomes" id="UP000032360">
    <property type="component" value="Unassembled WGS sequence"/>
</dbReference>
<feature type="domain" description="Integrase catalytic" evidence="1">
    <location>
        <begin position="1"/>
        <end position="77"/>
    </location>
</feature>
<comment type="caution">
    <text evidence="2">The sequence shown here is derived from an EMBL/GenBank/DDBJ whole genome shotgun (WGS) entry which is preliminary data.</text>
</comment>
<accession>A0A0D8HC27</accession>
<proteinExistence type="predicted"/>
<dbReference type="InterPro" id="IPR012337">
    <property type="entry name" value="RNaseH-like_sf"/>
</dbReference>
<protein>
    <submittedName>
        <fullName evidence="2">Integrase core domain protein</fullName>
    </submittedName>
</protein>
<sequence length="77" mass="8324">MDLYSRKIVGYEIYENESSENLATVLKRATLNEGSLAPSVLHSDNGSPMKGTTLVALCYLLGIAASYSRPRTSQLTG</sequence>
<name>A0A0D8HC27_9ACTN</name>
<reference evidence="2 3" key="1">
    <citation type="submission" date="2015-01" db="EMBL/GenBank/DDBJ databases">
        <title>Draft genome of the acidophilic iron oxidizer Acidithrix ferrooxidans strain Py-F3.</title>
        <authorList>
            <person name="Poehlein A."/>
            <person name="Eisen S."/>
            <person name="Schloemann M."/>
            <person name="Johnson B.D."/>
            <person name="Daniel R."/>
            <person name="Muehling M."/>
        </authorList>
    </citation>
    <scope>NUCLEOTIDE SEQUENCE [LARGE SCALE GENOMIC DNA]</scope>
    <source>
        <strain evidence="2 3">Py-F3</strain>
    </source>
</reference>
<gene>
    <name evidence="2" type="ORF">AXFE_36290</name>
</gene>
<keyword evidence="3" id="KW-1185">Reference proteome</keyword>
<dbReference type="EMBL" id="JXYS01000150">
    <property type="protein sequence ID" value="KJF15525.1"/>
    <property type="molecule type" value="Genomic_DNA"/>
</dbReference>
<evidence type="ECO:0000259" key="1">
    <source>
        <dbReference type="PROSITE" id="PS50994"/>
    </source>
</evidence>
<dbReference type="STRING" id="1280514.AXFE_36290"/>
<dbReference type="SUPFAM" id="SSF53098">
    <property type="entry name" value="Ribonuclease H-like"/>
    <property type="match status" value="1"/>
</dbReference>
<dbReference type="InterPro" id="IPR036397">
    <property type="entry name" value="RNaseH_sf"/>
</dbReference>
<evidence type="ECO:0000313" key="3">
    <source>
        <dbReference type="Proteomes" id="UP000032360"/>
    </source>
</evidence>
<dbReference type="GO" id="GO:0003676">
    <property type="term" value="F:nucleic acid binding"/>
    <property type="evidence" value="ECO:0007669"/>
    <property type="project" value="InterPro"/>
</dbReference>
<dbReference type="Gene3D" id="3.30.420.10">
    <property type="entry name" value="Ribonuclease H-like superfamily/Ribonuclease H"/>
    <property type="match status" value="1"/>
</dbReference>
<dbReference type="Pfam" id="PF00665">
    <property type="entry name" value="rve"/>
    <property type="match status" value="1"/>
</dbReference>
<evidence type="ECO:0000313" key="2">
    <source>
        <dbReference type="EMBL" id="KJF15525.1"/>
    </source>
</evidence>
<dbReference type="InterPro" id="IPR001584">
    <property type="entry name" value="Integrase_cat-core"/>
</dbReference>
<dbReference type="AlphaFoldDB" id="A0A0D8HC27"/>
<organism evidence="2 3">
    <name type="scientific">Acidithrix ferrooxidans</name>
    <dbReference type="NCBI Taxonomy" id="1280514"/>
    <lineage>
        <taxon>Bacteria</taxon>
        <taxon>Bacillati</taxon>
        <taxon>Actinomycetota</taxon>
        <taxon>Acidimicrobiia</taxon>
        <taxon>Acidimicrobiales</taxon>
        <taxon>Acidimicrobiaceae</taxon>
        <taxon>Acidithrix</taxon>
    </lineage>
</organism>